<dbReference type="Pfam" id="PF00614">
    <property type="entry name" value="PLDc"/>
    <property type="match status" value="1"/>
</dbReference>
<protein>
    <recommendedName>
        <fullName evidence="20">Phospholipase D</fullName>
    </recommendedName>
</protein>
<evidence type="ECO:0000256" key="9">
    <source>
        <dbReference type="ARBA" id="ARBA00022912"/>
    </source>
</evidence>
<evidence type="ECO:0000256" key="3">
    <source>
        <dbReference type="ARBA" id="ARBA00001946"/>
    </source>
</evidence>
<dbReference type="FunFam" id="3.60.40.10:FF:000038">
    <property type="entry name" value="Probable protein phosphatase 2C 34"/>
    <property type="match status" value="1"/>
</dbReference>
<gene>
    <name evidence="18" type="ORF">VNO77_05686</name>
</gene>
<dbReference type="SMART" id="SM00155">
    <property type="entry name" value="PLDc"/>
    <property type="match status" value="2"/>
</dbReference>
<dbReference type="CDD" id="cd00143">
    <property type="entry name" value="PP2Cc"/>
    <property type="match status" value="1"/>
</dbReference>
<comment type="cofactor">
    <cofactor evidence="3">
        <name>Mg(2+)</name>
        <dbReference type="ChEBI" id="CHEBI:18420"/>
    </cofactor>
</comment>
<comment type="caution">
    <text evidence="18">The sequence shown here is derived from an EMBL/GenBank/DDBJ whole genome shotgun (WGS) entry which is preliminary data.</text>
</comment>
<dbReference type="GO" id="GO:0009414">
    <property type="term" value="P:response to water deprivation"/>
    <property type="evidence" value="ECO:0007669"/>
    <property type="project" value="UniProtKB-ARBA"/>
</dbReference>
<evidence type="ECO:0000256" key="8">
    <source>
        <dbReference type="ARBA" id="ARBA00022842"/>
    </source>
</evidence>
<dbReference type="Gene3D" id="3.30.870.10">
    <property type="entry name" value="Endonuclease Chain A"/>
    <property type="match status" value="2"/>
</dbReference>
<feature type="compositionally biased region" description="Acidic residues" evidence="15">
    <location>
        <begin position="114"/>
        <end position="123"/>
    </location>
</feature>
<dbReference type="InterPro" id="IPR001736">
    <property type="entry name" value="PLipase_D/transphosphatidylase"/>
</dbReference>
<dbReference type="PANTHER" id="PTHR18896:SF76">
    <property type="entry name" value="PHOSPHOLIPASE"/>
    <property type="match status" value="1"/>
</dbReference>
<evidence type="ECO:0000313" key="19">
    <source>
        <dbReference type="Proteomes" id="UP001367508"/>
    </source>
</evidence>
<dbReference type="SUPFAM" id="SSF56024">
    <property type="entry name" value="Phospholipase D/nuclease"/>
    <property type="match status" value="2"/>
</dbReference>
<keyword evidence="10" id="KW-0442">Lipid degradation</keyword>
<evidence type="ECO:0000256" key="10">
    <source>
        <dbReference type="ARBA" id="ARBA00022963"/>
    </source>
</evidence>
<keyword evidence="8" id="KW-0460">Magnesium</keyword>
<dbReference type="Pfam" id="PF13091">
    <property type="entry name" value="PLDc_2"/>
    <property type="match status" value="1"/>
</dbReference>
<dbReference type="InterPro" id="IPR015679">
    <property type="entry name" value="PLipase_D_fam"/>
</dbReference>
<evidence type="ECO:0000259" key="16">
    <source>
        <dbReference type="PROSITE" id="PS50035"/>
    </source>
</evidence>
<dbReference type="GO" id="GO:0004722">
    <property type="term" value="F:protein serine/threonine phosphatase activity"/>
    <property type="evidence" value="ECO:0007669"/>
    <property type="project" value="UniProtKB-EC"/>
</dbReference>
<feature type="compositionally biased region" description="Basic and acidic residues" evidence="15">
    <location>
        <begin position="124"/>
        <end position="138"/>
    </location>
</feature>
<dbReference type="PROSITE" id="PS51746">
    <property type="entry name" value="PPM_2"/>
    <property type="match status" value="1"/>
</dbReference>
<dbReference type="Proteomes" id="UP001367508">
    <property type="component" value="Unassembled WGS sequence"/>
</dbReference>
<evidence type="ECO:0000313" key="18">
    <source>
        <dbReference type="EMBL" id="KAK7363540.1"/>
    </source>
</evidence>
<dbReference type="GO" id="GO:0009395">
    <property type="term" value="P:phospholipid catabolic process"/>
    <property type="evidence" value="ECO:0007669"/>
    <property type="project" value="TreeGrafter"/>
</dbReference>
<feature type="domain" description="PLD phosphodiesterase" evidence="16">
    <location>
        <begin position="981"/>
        <end position="1008"/>
    </location>
</feature>
<keyword evidence="11" id="KW-0443">Lipid metabolism</keyword>
<evidence type="ECO:0000259" key="17">
    <source>
        <dbReference type="PROSITE" id="PS51746"/>
    </source>
</evidence>
<keyword evidence="19" id="KW-1185">Reference proteome</keyword>
<dbReference type="GO" id="GO:0046872">
    <property type="term" value="F:metal ion binding"/>
    <property type="evidence" value="ECO:0007669"/>
    <property type="project" value="UniProtKB-KW"/>
</dbReference>
<evidence type="ECO:0000256" key="5">
    <source>
        <dbReference type="ARBA" id="ARBA00022723"/>
    </source>
</evidence>
<comment type="catalytic activity">
    <reaction evidence="1">
        <text>a 1,2-diacyl-sn-glycero-3-phosphocholine + H2O = a 1,2-diacyl-sn-glycero-3-phosphate + choline + H(+)</text>
        <dbReference type="Rhea" id="RHEA:14445"/>
        <dbReference type="ChEBI" id="CHEBI:15354"/>
        <dbReference type="ChEBI" id="CHEBI:15377"/>
        <dbReference type="ChEBI" id="CHEBI:15378"/>
        <dbReference type="ChEBI" id="CHEBI:57643"/>
        <dbReference type="ChEBI" id="CHEBI:58608"/>
        <dbReference type="EC" id="3.1.4.4"/>
    </reaction>
</comment>
<dbReference type="SUPFAM" id="SSF81606">
    <property type="entry name" value="PP2C-like"/>
    <property type="match status" value="1"/>
</dbReference>
<evidence type="ECO:0000256" key="14">
    <source>
        <dbReference type="ARBA" id="ARBA00048336"/>
    </source>
</evidence>
<evidence type="ECO:0000256" key="15">
    <source>
        <dbReference type="SAM" id="MobiDB-lite"/>
    </source>
</evidence>
<feature type="region of interest" description="Disordered" evidence="15">
    <location>
        <begin position="109"/>
        <end position="139"/>
    </location>
</feature>
<comment type="catalytic activity">
    <reaction evidence="13">
        <text>O-phospho-L-seryl-[protein] + H2O = L-seryl-[protein] + phosphate</text>
        <dbReference type="Rhea" id="RHEA:20629"/>
        <dbReference type="Rhea" id="RHEA-COMP:9863"/>
        <dbReference type="Rhea" id="RHEA-COMP:11604"/>
        <dbReference type="ChEBI" id="CHEBI:15377"/>
        <dbReference type="ChEBI" id="CHEBI:29999"/>
        <dbReference type="ChEBI" id="CHEBI:43474"/>
        <dbReference type="ChEBI" id="CHEBI:83421"/>
        <dbReference type="EC" id="3.1.3.16"/>
    </reaction>
</comment>
<feature type="domain" description="PLD phosphodiesterase" evidence="16">
    <location>
        <begin position="516"/>
        <end position="543"/>
    </location>
</feature>
<evidence type="ECO:0000256" key="1">
    <source>
        <dbReference type="ARBA" id="ARBA00000798"/>
    </source>
</evidence>
<evidence type="ECO:0000256" key="13">
    <source>
        <dbReference type="ARBA" id="ARBA00047761"/>
    </source>
</evidence>
<keyword evidence="6" id="KW-0677">Repeat</keyword>
<feature type="domain" description="PPM-type phosphatase" evidence="17">
    <location>
        <begin position="1308"/>
        <end position="1600"/>
    </location>
</feature>
<evidence type="ECO:0000256" key="11">
    <source>
        <dbReference type="ARBA" id="ARBA00023098"/>
    </source>
</evidence>
<dbReference type="PROSITE" id="PS50035">
    <property type="entry name" value="PLD"/>
    <property type="match status" value="2"/>
</dbReference>
<dbReference type="CDD" id="cd09138">
    <property type="entry name" value="PLDc_vPLD1_2_yPLD_like_1"/>
    <property type="match status" value="1"/>
</dbReference>
<evidence type="ECO:0000256" key="6">
    <source>
        <dbReference type="ARBA" id="ARBA00022737"/>
    </source>
</evidence>
<dbReference type="SMART" id="SM00332">
    <property type="entry name" value="PP2Cc"/>
    <property type="match status" value="1"/>
</dbReference>
<dbReference type="PANTHER" id="PTHR18896">
    <property type="entry name" value="PHOSPHOLIPASE D"/>
    <property type="match status" value="1"/>
</dbReference>
<evidence type="ECO:0000256" key="12">
    <source>
        <dbReference type="ARBA" id="ARBA00023211"/>
    </source>
</evidence>
<dbReference type="InterPro" id="IPR001932">
    <property type="entry name" value="PPM-type_phosphatase-like_dom"/>
</dbReference>
<keyword evidence="5" id="KW-0479">Metal-binding</keyword>
<dbReference type="Pfam" id="PF00481">
    <property type="entry name" value="PP2C"/>
    <property type="match status" value="1"/>
</dbReference>
<keyword evidence="9" id="KW-0904">Protein phosphatase</keyword>
<reference evidence="18 19" key="1">
    <citation type="submission" date="2024-01" db="EMBL/GenBank/DDBJ databases">
        <title>The genomes of 5 underutilized Papilionoideae crops provide insights into root nodulation and disease resistanc.</title>
        <authorList>
            <person name="Jiang F."/>
        </authorList>
    </citation>
    <scope>NUCLEOTIDE SEQUENCE [LARGE SCALE GENOMIC DNA]</scope>
    <source>
        <strain evidence="18">LVBAO_FW01</strain>
        <tissue evidence="18">Leaves</tissue>
    </source>
</reference>
<evidence type="ECO:0008006" key="20">
    <source>
        <dbReference type="Google" id="ProtNLM"/>
    </source>
</evidence>
<dbReference type="FunFam" id="3.30.870.10:FF:000011">
    <property type="entry name" value="Phospholipase"/>
    <property type="match status" value="1"/>
</dbReference>
<dbReference type="Gene3D" id="3.60.40.10">
    <property type="entry name" value="PPM-type phosphatase domain"/>
    <property type="match status" value="1"/>
</dbReference>
<dbReference type="EMBL" id="JAYMYQ010000001">
    <property type="protein sequence ID" value="KAK7363540.1"/>
    <property type="molecule type" value="Genomic_DNA"/>
</dbReference>
<name>A0AAN9MYT5_CANGL</name>
<evidence type="ECO:0000256" key="7">
    <source>
        <dbReference type="ARBA" id="ARBA00022801"/>
    </source>
</evidence>
<evidence type="ECO:0000256" key="2">
    <source>
        <dbReference type="ARBA" id="ARBA00001936"/>
    </source>
</evidence>
<sequence>MATEQLMSRYVQIQSEPSTSSRQEPTRIFDELPEATIVSVSRPDAADISPMLLTYTIQFHYKQFKWQLVKKASQLFYLHFTLKKRAFIKEIHEKQEQVKEWLQNLGIGEHTPLQDDDEADDETTPSHHHDEGAKDRDVPSSAALPLIRPALGRQQSIANRAKIAMQGYLNHFLGNISIVNSREVCKFLEVSKLSFSPEYGSKLKEEYVMVMHLPKISKDDDSRKCCMSDCFSCCNDNWQKVTNPAFKGGPYASLVSVSLDALNKIFCMHYRGSHFSSISDAEVIVLALNFCIVVWAVLKPGFLALLADPFDVQPLDIIIFDVLLASGGNGDGRQSIANEIKERNPLRNSFKVTSGTRSVKIRVKNSGKVKDWVAAINDAGLRPPEGWCHPHHYGSFAPPRGLIEDGSQAQWFVDGRAAFEAIASSIKDAKLEIFICGWWLCPELYLQRPFHTHASSRLDNLLEAKAKQGVQIYILLYKEVAIALKINSDYSKRKLRSIHENVRVLRHPDHFSTGVYLWSHHEKLVIVDHQICFIGGLDLCFGRYDTNEHKVGDFPPLIWPGKDYYNPRESEPNSWEDALKDELERGKYPRMPWHDVHCALWGPPCRDIARHFVQRWNYAKVRCCLQVSMLCVPKLLIGSNVFSFSLLSCSKLRQRSKAPNEQAIPLLMPRNHMVIPHYLGRGREVQTESQNTDIYRDVKREDSFHSASQDIPLLLPQESGGLDTYEEYLTWNTLGSSAHFLDQPSKVSPGLPFSYWKAKIELVGLDIPMKGNVDNLDGFGNHGKISQDRVSPVDIQSTDPEWWKTPGHDDDGGFADLSGQVGPHVSCRCQIIRSVSQWSAGTSQTEESIHNAYCSLIEKAEHFIYIENQFFISGLSGDVIIRNRVLEALYQRIMRAYNDKKLFRVIIVIPLLPGFQGGLDDSGAASVRTIMHWQYRTICRGQNSILHNLYEFLGPRMHDYISFYGLRAYGRLFDSGPLATSQVYVHSKIMIVDDCTCLIGSANINDRSLLGSRDSEIGVIIEDEELIGSYMDGKPWKAGKFSLTLRLSLWSEHLGLQPGEVNQIMDPVIESTYRDVWMATAKTNTTIYQDVFSCVPNDLIHTRFTFRQSVAFWKDKMGHTTIDLGIAPKKLEMCHNGGIKNTDPLERLASVKGHLVSFPLEFMSLENLRPAFNESEYYAAQFSKRMGYCNRASTQSNLSHECLLGNLPNPWPQKLGQMVNMRFNHLSLSKRPSCSVSYGDQRKGINVTMVLFPSFVNGLARSVSIKKEKNCHKDDGRKVVEELEKEARKNELLLSSSGVVKSTKANSSVSVFTNRGQKGVNQDRLVVWEEFGCQQDMMFCGIFDGHGSWGHFVAKRVRKLVPVILLSNWQENLAATSLDLDFKLEVDKNIHGLNLWKQSYIKTYAAVDQDLKQHSGIDSFRSGTTALTIIKQGEYLSIANVGDSRAVLATATEDGTLTPHQLTTDFKPNLPQEAERIAQSRGRVFCLEDEPGVYRVWMPNGKTPGLAISRAFGDYCMKDFGLISVPDVTHRKLTTRDQFVILATDGVWDVISNQEAVKIVYATPHKEKAAQRLVKCAMHEWKRKKSGIAMDDMSAICIYFHCSPSQQLPATKVVD</sequence>
<comment type="similarity">
    <text evidence="4">Belongs to the PP2C family.</text>
</comment>
<keyword evidence="7" id="KW-0378">Hydrolase</keyword>
<comment type="catalytic activity">
    <reaction evidence="14">
        <text>O-phospho-L-threonyl-[protein] + H2O = L-threonyl-[protein] + phosphate</text>
        <dbReference type="Rhea" id="RHEA:47004"/>
        <dbReference type="Rhea" id="RHEA-COMP:11060"/>
        <dbReference type="Rhea" id="RHEA-COMP:11605"/>
        <dbReference type="ChEBI" id="CHEBI:15377"/>
        <dbReference type="ChEBI" id="CHEBI:30013"/>
        <dbReference type="ChEBI" id="CHEBI:43474"/>
        <dbReference type="ChEBI" id="CHEBI:61977"/>
        <dbReference type="EC" id="3.1.3.16"/>
    </reaction>
</comment>
<dbReference type="InterPro" id="IPR025202">
    <property type="entry name" value="PLD-like_dom"/>
</dbReference>
<proteinExistence type="inferred from homology"/>
<comment type="cofactor">
    <cofactor evidence="2">
        <name>Mn(2+)</name>
        <dbReference type="ChEBI" id="CHEBI:29035"/>
    </cofactor>
</comment>
<dbReference type="GO" id="GO:0005886">
    <property type="term" value="C:plasma membrane"/>
    <property type="evidence" value="ECO:0007669"/>
    <property type="project" value="TreeGrafter"/>
</dbReference>
<keyword evidence="12" id="KW-0464">Manganese</keyword>
<organism evidence="18 19">
    <name type="scientific">Canavalia gladiata</name>
    <name type="common">Sword bean</name>
    <name type="synonym">Dolichos gladiatus</name>
    <dbReference type="NCBI Taxonomy" id="3824"/>
    <lineage>
        <taxon>Eukaryota</taxon>
        <taxon>Viridiplantae</taxon>
        <taxon>Streptophyta</taxon>
        <taxon>Embryophyta</taxon>
        <taxon>Tracheophyta</taxon>
        <taxon>Spermatophyta</taxon>
        <taxon>Magnoliopsida</taxon>
        <taxon>eudicotyledons</taxon>
        <taxon>Gunneridae</taxon>
        <taxon>Pentapetalae</taxon>
        <taxon>rosids</taxon>
        <taxon>fabids</taxon>
        <taxon>Fabales</taxon>
        <taxon>Fabaceae</taxon>
        <taxon>Papilionoideae</taxon>
        <taxon>50 kb inversion clade</taxon>
        <taxon>NPAAA clade</taxon>
        <taxon>indigoferoid/millettioid clade</taxon>
        <taxon>Phaseoleae</taxon>
        <taxon>Canavalia</taxon>
    </lineage>
</organism>
<dbReference type="GO" id="GO:0004630">
    <property type="term" value="F:phospholipase D activity"/>
    <property type="evidence" value="ECO:0007669"/>
    <property type="project" value="UniProtKB-EC"/>
</dbReference>
<dbReference type="InterPro" id="IPR036457">
    <property type="entry name" value="PPM-type-like_dom_sf"/>
</dbReference>
<evidence type="ECO:0000256" key="4">
    <source>
        <dbReference type="ARBA" id="ARBA00006702"/>
    </source>
</evidence>
<accession>A0AAN9MYT5</accession>
<dbReference type="CDD" id="cd09141">
    <property type="entry name" value="PLDc_vPLD1_2_yPLD_like_2"/>
    <property type="match status" value="1"/>
</dbReference>
<dbReference type="GO" id="GO:0045926">
    <property type="term" value="P:negative regulation of growth"/>
    <property type="evidence" value="ECO:0007669"/>
    <property type="project" value="UniProtKB-ARBA"/>
</dbReference>